<dbReference type="Gene3D" id="3.50.40.10">
    <property type="entry name" value="Phenylalanyl-trna Synthetase, Chain B, domain 3"/>
    <property type="match status" value="1"/>
</dbReference>
<evidence type="ECO:0000256" key="10">
    <source>
        <dbReference type="ARBA" id="ARBA00049255"/>
    </source>
</evidence>
<dbReference type="InterPro" id="IPR045060">
    <property type="entry name" value="Phe-tRNA-ligase_IIc_bsu"/>
</dbReference>
<dbReference type="Gene3D" id="3.30.930.10">
    <property type="entry name" value="Bira Bifunctional Protein, Domain 2"/>
    <property type="match status" value="1"/>
</dbReference>
<dbReference type="EC" id="6.1.1.20" evidence="11"/>
<sequence length="706" mass="80827">MQISLRWINELINLERTELDDLIDKLTLGGFEVEDVLDVKVTKDHVTALEVSSTANRSDSLSIQGISLEMAALLNQTPKKLAYTEKMFPWFNQLQNLPVKNLVKEDCSGFIGLIIENITTVSSPKWLQQKLLASGLPIQNNLADFQNYLVLETGYPLEFYDLDRLYSKLDNYNIHLSLKNSTTETVFLANNGKEYLLNDSISLVYANDLPISIAGIISSATSQFSNQTKTLLVEASIFNAAKIRQQSRQLGLQTDRSSRYEKSLKNITLLESVYRFVSLLRIANPKLKCKLHTISKFKKEAPTKITLNYQRIKQVLGPIKKSTAMNFAYIEPNDITKTLKQLQFQVVYDNTNLKWEILVPALRKDDIGREIDVIEEIGRLYGFNNFLTRLPNVKRIGKKDFDYQTRQKLTSALLALGFNELIQYSLIKNESYFKNEINLLNPLGKDYSHLRLSLLPNLIKAAEENLKNGNSMLEGFEYGHIFSTNSSSKIKEIEILAGIFGGITPKQNWSEPSTVVSWLEGKGKIEQFFKTLNIFTYWKPSQLVQEKNIFHSYCTSEIFLSNGQKVGIFGQISPILANQRNLPGETYLFEFQFEVLKSQLQQNNLTIYQEYSLYPKIIKDLSFIVKKPISFDNIQKLLYLNGSSILKEIHLLDEYHGKSIPEDHTSLCLQLIFQSDVETLQNEKVEKIIENLTNILKQKLNATIRL</sequence>
<accession>A0A8F7PZP7</accession>
<keyword evidence="7 11" id="KW-0460">Magnesium</keyword>
<dbReference type="InterPro" id="IPR005146">
    <property type="entry name" value="B3/B4_tRNA-bd"/>
</dbReference>
<dbReference type="SUPFAM" id="SSF54991">
    <property type="entry name" value="Anticodon-binding domain of PheRS"/>
    <property type="match status" value="1"/>
</dbReference>
<keyword evidence="4 11" id="KW-0479">Metal-binding</keyword>
<dbReference type="GO" id="GO:0004826">
    <property type="term" value="F:phenylalanine-tRNA ligase activity"/>
    <property type="evidence" value="ECO:0007669"/>
    <property type="project" value="UniProtKB-UniRule"/>
</dbReference>
<evidence type="ECO:0000313" key="14">
    <source>
        <dbReference type="EMBL" id="QXV92856.1"/>
    </source>
</evidence>
<feature type="binding site" evidence="11">
    <location>
        <position position="366"/>
    </location>
    <ligand>
        <name>Mg(2+)</name>
        <dbReference type="ChEBI" id="CHEBI:18420"/>
        <note>shared with alpha subunit</note>
    </ligand>
</feature>
<dbReference type="PROSITE" id="PS51483">
    <property type="entry name" value="B5"/>
    <property type="match status" value="1"/>
</dbReference>
<evidence type="ECO:0000256" key="4">
    <source>
        <dbReference type="ARBA" id="ARBA00022723"/>
    </source>
</evidence>
<proteinExistence type="inferred from homology"/>
<evidence type="ECO:0000256" key="7">
    <source>
        <dbReference type="ARBA" id="ARBA00022842"/>
    </source>
</evidence>
<dbReference type="CDD" id="cd00769">
    <property type="entry name" value="PheRS_beta_core"/>
    <property type="match status" value="1"/>
</dbReference>
<dbReference type="InterPro" id="IPR005147">
    <property type="entry name" value="tRNA_synthase_B5-dom"/>
</dbReference>
<dbReference type="SUPFAM" id="SSF46955">
    <property type="entry name" value="Putative DNA-binding domain"/>
    <property type="match status" value="2"/>
</dbReference>
<dbReference type="InterPro" id="IPR036690">
    <property type="entry name" value="Fdx_antiC-bd_sf"/>
</dbReference>
<dbReference type="Pfam" id="PF03147">
    <property type="entry name" value="FDX-ACB"/>
    <property type="match status" value="1"/>
</dbReference>
<dbReference type="GO" id="GO:0000287">
    <property type="term" value="F:magnesium ion binding"/>
    <property type="evidence" value="ECO:0007669"/>
    <property type="project" value="UniProtKB-UniRule"/>
</dbReference>
<evidence type="ECO:0000256" key="6">
    <source>
        <dbReference type="ARBA" id="ARBA00022840"/>
    </source>
</evidence>
<dbReference type="GO" id="GO:0009328">
    <property type="term" value="C:phenylalanine-tRNA ligase complex"/>
    <property type="evidence" value="ECO:0007669"/>
    <property type="project" value="TreeGrafter"/>
</dbReference>
<dbReference type="InterPro" id="IPR045864">
    <property type="entry name" value="aa-tRNA-synth_II/BPL/LPL"/>
</dbReference>
<comment type="catalytic activity">
    <reaction evidence="10 11">
        <text>tRNA(Phe) + L-phenylalanine + ATP = L-phenylalanyl-tRNA(Phe) + AMP + diphosphate + H(+)</text>
        <dbReference type="Rhea" id="RHEA:19413"/>
        <dbReference type="Rhea" id="RHEA-COMP:9668"/>
        <dbReference type="Rhea" id="RHEA-COMP:9699"/>
        <dbReference type="ChEBI" id="CHEBI:15378"/>
        <dbReference type="ChEBI" id="CHEBI:30616"/>
        <dbReference type="ChEBI" id="CHEBI:33019"/>
        <dbReference type="ChEBI" id="CHEBI:58095"/>
        <dbReference type="ChEBI" id="CHEBI:78442"/>
        <dbReference type="ChEBI" id="CHEBI:78531"/>
        <dbReference type="ChEBI" id="CHEBI:456215"/>
        <dbReference type="EC" id="6.1.1.20"/>
    </reaction>
</comment>
<dbReference type="SMART" id="SM00874">
    <property type="entry name" value="B5"/>
    <property type="match status" value="1"/>
</dbReference>
<dbReference type="Gene3D" id="3.30.70.380">
    <property type="entry name" value="Ferrodoxin-fold anticodon-binding domain"/>
    <property type="match status" value="1"/>
</dbReference>
<evidence type="ECO:0000256" key="11">
    <source>
        <dbReference type="HAMAP-Rule" id="MF_00283"/>
    </source>
</evidence>
<geneLocation type="chloroplast" evidence="14"/>
<dbReference type="AlphaFoldDB" id="A0A8F7PZP7"/>
<name>A0A8F7PZP7_9STRA</name>
<keyword evidence="8 11" id="KW-0648">Protein biosynthesis</keyword>
<keyword evidence="5 11" id="KW-0547">Nucleotide-binding</keyword>
<feature type="binding site" evidence="11">
    <location>
        <position position="376"/>
    </location>
    <ligand>
        <name>Mg(2+)</name>
        <dbReference type="ChEBI" id="CHEBI:18420"/>
        <note>shared with alpha subunit</note>
    </ligand>
</feature>
<dbReference type="GO" id="GO:0003723">
    <property type="term" value="F:RNA binding"/>
    <property type="evidence" value="ECO:0007669"/>
    <property type="project" value="InterPro"/>
</dbReference>
<keyword evidence="14" id="KW-0150">Chloroplast</keyword>
<feature type="binding site" evidence="11">
    <location>
        <position position="375"/>
    </location>
    <ligand>
        <name>Mg(2+)</name>
        <dbReference type="ChEBI" id="CHEBI:18420"/>
        <note>shared with alpha subunit</note>
    </ligand>
</feature>
<dbReference type="SMART" id="SM00873">
    <property type="entry name" value="B3_4"/>
    <property type="match status" value="1"/>
</dbReference>
<evidence type="ECO:0000256" key="8">
    <source>
        <dbReference type="ARBA" id="ARBA00022917"/>
    </source>
</evidence>
<dbReference type="EMBL" id="MT742551">
    <property type="protein sequence ID" value="QXV92856.1"/>
    <property type="molecule type" value="Genomic_DNA"/>
</dbReference>
<keyword evidence="9 11" id="KW-0030">Aminoacyl-tRNA synthetase</keyword>
<comment type="subcellular location">
    <subcellularLocation>
        <location evidence="11">Plastid</location>
        <location evidence="11">Chloroplast</location>
    </subcellularLocation>
</comment>
<keyword evidence="3 11" id="KW-0436">Ligase</keyword>
<evidence type="ECO:0000256" key="1">
    <source>
        <dbReference type="ARBA" id="ARBA00008653"/>
    </source>
</evidence>
<feature type="binding site" evidence="11">
    <location>
        <position position="372"/>
    </location>
    <ligand>
        <name>Mg(2+)</name>
        <dbReference type="ChEBI" id="CHEBI:18420"/>
        <note>shared with alpha subunit</note>
    </ligand>
</feature>
<feature type="domain" description="FDX-ACB" evidence="12">
    <location>
        <begin position="612"/>
        <end position="705"/>
    </location>
</feature>
<dbReference type="InterPro" id="IPR005121">
    <property type="entry name" value="Fdx_antiC-bd"/>
</dbReference>
<dbReference type="InterPro" id="IPR020825">
    <property type="entry name" value="Phe-tRNA_synthase-like_B3/B4"/>
</dbReference>
<protein>
    <recommendedName>
        <fullName evidence="11">Phenylalanine--tRNA ligase beta subunit, chloroplastic</fullName>
        <ecNumber evidence="11">6.1.1.20</ecNumber>
    </recommendedName>
    <alternativeName>
        <fullName evidence="11">Phenylalanyl-tRNA synthetase beta subunit</fullName>
        <shortName evidence="11">PheRS</shortName>
    </alternativeName>
</protein>
<feature type="domain" description="B5" evidence="13">
    <location>
        <begin position="300"/>
        <end position="388"/>
    </location>
</feature>
<keyword evidence="14" id="KW-0934">Plastid</keyword>
<dbReference type="InterPro" id="IPR004532">
    <property type="entry name" value="Phe-tRNA-ligase_IIc_bsu_bact"/>
</dbReference>
<dbReference type="GO" id="GO:0009507">
    <property type="term" value="C:chloroplast"/>
    <property type="evidence" value="ECO:0007669"/>
    <property type="project" value="UniProtKB-SubCell"/>
</dbReference>
<comment type="subunit">
    <text evidence="2 11">Tetramer of two alpha and two beta subunits.</text>
</comment>
<dbReference type="PANTHER" id="PTHR10947">
    <property type="entry name" value="PHENYLALANYL-TRNA SYNTHETASE BETA CHAIN AND LEUCINE-RICH REPEAT-CONTAINING PROTEIN 47"/>
    <property type="match status" value="1"/>
</dbReference>
<dbReference type="InterPro" id="IPR009061">
    <property type="entry name" value="DNA-bd_dom_put_sf"/>
</dbReference>
<evidence type="ECO:0000256" key="3">
    <source>
        <dbReference type="ARBA" id="ARBA00022598"/>
    </source>
</evidence>
<dbReference type="HAMAP" id="MF_00283">
    <property type="entry name" value="Phe_tRNA_synth_beta1"/>
    <property type="match status" value="1"/>
</dbReference>
<dbReference type="Pfam" id="PF03484">
    <property type="entry name" value="B5"/>
    <property type="match status" value="1"/>
</dbReference>
<reference evidence="14" key="1">
    <citation type="submission" date="2020-07" db="EMBL/GenBank/DDBJ databases">
        <title>Nitzschia anatoliensis sp. nov., a cryptic diatom species from the highly alkaline Van Lake (Turkey).</title>
        <authorList>
            <person name="Solak C.N."/>
            <person name="Gastineau R."/>
            <person name="Lemieux C."/>
            <person name="Turmel M."/>
            <person name="Gorecka E."/>
            <person name="Trobajo R."/>
            <person name="Rybak M."/>
            <person name="Yilmaz E."/>
            <person name="Witkowski A."/>
        </authorList>
    </citation>
    <scope>NUCLEOTIDE SEQUENCE</scope>
</reference>
<comment type="cofactor">
    <cofactor evidence="11">
        <name>Mg(2+)</name>
        <dbReference type="ChEBI" id="CHEBI:18420"/>
    </cofactor>
    <text evidence="11">Binds 2 magnesium ions per tetramer.</text>
</comment>
<dbReference type="PROSITE" id="PS51447">
    <property type="entry name" value="FDX_ACB"/>
    <property type="match status" value="1"/>
</dbReference>
<dbReference type="InterPro" id="IPR041616">
    <property type="entry name" value="PheRS_beta_core"/>
</dbReference>
<evidence type="ECO:0000259" key="13">
    <source>
        <dbReference type="PROSITE" id="PS51483"/>
    </source>
</evidence>
<dbReference type="Pfam" id="PF17759">
    <property type="entry name" value="tRNA_synthFbeta"/>
    <property type="match status" value="1"/>
</dbReference>
<dbReference type="NCBIfam" id="TIGR00472">
    <property type="entry name" value="pheT_bact"/>
    <property type="match status" value="1"/>
</dbReference>
<comment type="similarity">
    <text evidence="1 11">Belongs to the phenylalanyl-tRNA synthetase beta subunit family. Type 1 subfamily.</text>
</comment>
<evidence type="ECO:0000259" key="12">
    <source>
        <dbReference type="PROSITE" id="PS51447"/>
    </source>
</evidence>
<dbReference type="SUPFAM" id="SSF55681">
    <property type="entry name" value="Class II aaRS and biotin synthetases"/>
    <property type="match status" value="1"/>
</dbReference>
<dbReference type="Gene3D" id="3.30.56.10">
    <property type="match status" value="2"/>
</dbReference>
<dbReference type="SMART" id="SM00896">
    <property type="entry name" value="FDX-ACB"/>
    <property type="match status" value="1"/>
</dbReference>
<dbReference type="GO" id="GO:0005524">
    <property type="term" value="F:ATP binding"/>
    <property type="evidence" value="ECO:0007669"/>
    <property type="project" value="UniProtKB-UniRule"/>
</dbReference>
<dbReference type="PANTHER" id="PTHR10947:SF0">
    <property type="entry name" value="PHENYLALANINE--TRNA LIGASE BETA SUBUNIT"/>
    <property type="match status" value="1"/>
</dbReference>
<organism evidence="14">
    <name type="scientific">Nitzschia anatoliensis</name>
    <dbReference type="NCBI Taxonomy" id="2862141"/>
    <lineage>
        <taxon>Eukaryota</taxon>
        <taxon>Sar</taxon>
        <taxon>Stramenopiles</taxon>
        <taxon>Ochrophyta</taxon>
        <taxon>Bacillariophyta</taxon>
        <taxon>Bacillariophyceae</taxon>
        <taxon>Bacillariophycidae</taxon>
        <taxon>Bacillariales</taxon>
        <taxon>Bacillariaceae</taxon>
        <taxon>Nitzschia</taxon>
    </lineage>
</organism>
<keyword evidence="6 11" id="KW-0067">ATP-binding</keyword>
<dbReference type="Pfam" id="PF03483">
    <property type="entry name" value="B3_4"/>
    <property type="match status" value="1"/>
</dbReference>
<dbReference type="GO" id="GO:0006432">
    <property type="term" value="P:phenylalanyl-tRNA aminoacylation"/>
    <property type="evidence" value="ECO:0007669"/>
    <property type="project" value="UniProtKB-UniRule"/>
</dbReference>
<gene>
    <name evidence="14" type="primary">syfB</name>
    <name evidence="11" type="synonym">pheT</name>
</gene>
<evidence type="ECO:0000256" key="5">
    <source>
        <dbReference type="ARBA" id="ARBA00022741"/>
    </source>
</evidence>
<evidence type="ECO:0000256" key="9">
    <source>
        <dbReference type="ARBA" id="ARBA00023146"/>
    </source>
</evidence>
<evidence type="ECO:0000256" key="2">
    <source>
        <dbReference type="ARBA" id="ARBA00011209"/>
    </source>
</evidence>
<dbReference type="SUPFAM" id="SSF56037">
    <property type="entry name" value="PheT/TilS domain"/>
    <property type="match status" value="1"/>
</dbReference>